<keyword evidence="1" id="KW-0812">Transmembrane</keyword>
<accession>A0AAE4AW21</accession>
<keyword evidence="3" id="KW-1185">Reference proteome</keyword>
<dbReference type="RefSeq" id="WP_307236071.1">
    <property type="nucleotide sequence ID" value="NZ_JAUSUZ010000001.1"/>
</dbReference>
<name>A0AAE4AW21_9ACTN</name>
<keyword evidence="1" id="KW-1133">Transmembrane helix</keyword>
<proteinExistence type="predicted"/>
<reference evidence="2 3" key="1">
    <citation type="submission" date="2023-07" db="EMBL/GenBank/DDBJ databases">
        <title>Sequencing the genomes of 1000 actinobacteria strains.</title>
        <authorList>
            <person name="Klenk H.-P."/>
        </authorList>
    </citation>
    <scope>NUCLEOTIDE SEQUENCE [LARGE SCALE GENOMIC DNA]</scope>
    <source>
        <strain evidence="2 3">DSM 44709</strain>
    </source>
</reference>
<protein>
    <submittedName>
        <fullName evidence="2">Uncharacterized protein</fullName>
    </submittedName>
</protein>
<gene>
    <name evidence="2" type="ORF">J2S42_001233</name>
</gene>
<comment type="caution">
    <text evidence="2">The sequence shown here is derived from an EMBL/GenBank/DDBJ whole genome shotgun (WGS) entry which is preliminary data.</text>
</comment>
<evidence type="ECO:0000313" key="2">
    <source>
        <dbReference type="EMBL" id="MDQ0364564.1"/>
    </source>
</evidence>
<evidence type="ECO:0000313" key="3">
    <source>
        <dbReference type="Proteomes" id="UP001240236"/>
    </source>
</evidence>
<dbReference type="EMBL" id="JAUSUZ010000001">
    <property type="protein sequence ID" value="MDQ0364564.1"/>
    <property type="molecule type" value="Genomic_DNA"/>
</dbReference>
<dbReference type="Proteomes" id="UP001240236">
    <property type="component" value="Unassembled WGS sequence"/>
</dbReference>
<evidence type="ECO:0000256" key="1">
    <source>
        <dbReference type="SAM" id="Phobius"/>
    </source>
</evidence>
<sequence length="235" mass="25313">MAHRPRGRPWRTGRCAVAAPRLPRCPARRTADVRRSATRWWDAEDARAAAARIAADGWDVGPIEIAQCRTDDAYDLHRATFVAERDGVRLDYAAEWPITPGAAGDRTAFVAASFQAEMPWTAYAGGVAGAVLAAAVIWQFIAWAGVRLGRADPWWRTAGLLCGVTALVALALPASAVWIDGVTMLLPDPVLRGAPVTLWGAFSAFDRFYLAVAIPFLLVTALIAGAARRRRPAVA</sequence>
<feature type="transmembrane region" description="Helical" evidence="1">
    <location>
        <begin position="208"/>
        <end position="227"/>
    </location>
</feature>
<keyword evidence="1" id="KW-0472">Membrane</keyword>
<feature type="transmembrane region" description="Helical" evidence="1">
    <location>
        <begin position="122"/>
        <end position="146"/>
    </location>
</feature>
<dbReference type="AlphaFoldDB" id="A0AAE4AW21"/>
<organism evidence="2 3">
    <name type="scientific">Catenuloplanes indicus</name>
    <dbReference type="NCBI Taxonomy" id="137267"/>
    <lineage>
        <taxon>Bacteria</taxon>
        <taxon>Bacillati</taxon>
        <taxon>Actinomycetota</taxon>
        <taxon>Actinomycetes</taxon>
        <taxon>Micromonosporales</taxon>
        <taxon>Micromonosporaceae</taxon>
        <taxon>Catenuloplanes</taxon>
    </lineage>
</organism>
<feature type="transmembrane region" description="Helical" evidence="1">
    <location>
        <begin position="158"/>
        <end position="179"/>
    </location>
</feature>